<dbReference type="EMBL" id="SHDO01000027">
    <property type="protein sequence ID" value="MBX6982387.1"/>
    <property type="molecule type" value="Genomic_DNA"/>
</dbReference>
<dbReference type="AlphaFoldDB" id="A0A8E3YL18"/>
<proteinExistence type="predicted"/>
<reference evidence="1" key="1">
    <citation type="submission" date="2019-02" db="EMBL/GenBank/DDBJ databases">
        <title>Genomic characterization of isolates from hospital effluents in KZN, South Africa.</title>
        <authorList>
            <person name="Ntshobeni N."/>
            <person name="Allam M."/>
            <person name="Ismail A."/>
            <person name="Amoako D."/>
            <person name="Essack S."/>
            <person name="Chenia H."/>
        </authorList>
    </citation>
    <scope>NUCLEOTIDE SEQUENCE</scope>
    <source>
        <strain evidence="1">AFE97_S1</strain>
    </source>
</reference>
<dbReference type="RefSeq" id="WP_129466914.1">
    <property type="nucleotide sequence ID" value="NZ_ABFDCF020000048.1"/>
</dbReference>
<protein>
    <recommendedName>
        <fullName evidence="3">Type III secretion target, IpaC/SipC family</fullName>
    </recommendedName>
</protein>
<comment type="caution">
    <text evidence="1">The sequence shown here is derived from an EMBL/GenBank/DDBJ whole genome shotgun (WGS) entry which is preliminary data.</text>
</comment>
<gene>
    <name evidence="1" type="ORF">EX242_19275</name>
</gene>
<evidence type="ECO:0008006" key="3">
    <source>
        <dbReference type="Google" id="ProtNLM"/>
    </source>
</evidence>
<name>A0A8E3YL18_PRORE</name>
<accession>A0A8E3YL18</accession>
<dbReference type="Proteomes" id="UP000824410">
    <property type="component" value="Unassembled WGS sequence"/>
</dbReference>
<sequence>MTAITMQPAISNKTIFNTGGITNSKEIPTSTLVGGSQEISLSNLPSLIENELSEKPILNLPVIEQMKPEQLIYALSSLDVQEMENIEQISSLLQPKIANELQRIFEQAEQKAIGQVDLAKPRQFLGIISSDIIVEISKLIRKVASEIKISDRQISTAFNVLSGKMVEAAAASTIKEGKKMMEGAIINFSVSLGVSGAGAAFQAKSLHTQSKSINTNLKSGINNINAGDRLSQLNGQAYALTGKTNGGAVLKGKDGLSIELTDQATMGQKALVAKNGQDAANSTKAYGQNQLNEHNNIATKESIKRGVAEQGARLSDSAGNMAASTSQAEAKAQSANAMIEQDISSAARKVSENADKAISESGELLKKMNETLRDVRDGNIRTFQAVVKG</sequence>
<evidence type="ECO:0000313" key="2">
    <source>
        <dbReference type="Proteomes" id="UP000824410"/>
    </source>
</evidence>
<organism evidence="1 2">
    <name type="scientific">Providencia rettgeri</name>
    <dbReference type="NCBI Taxonomy" id="587"/>
    <lineage>
        <taxon>Bacteria</taxon>
        <taxon>Pseudomonadati</taxon>
        <taxon>Pseudomonadota</taxon>
        <taxon>Gammaproteobacteria</taxon>
        <taxon>Enterobacterales</taxon>
        <taxon>Morganellaceae</taxon>
        <taxon>Providencia</taxon>
    </lineage>
</organism>
<evidence type="ECO:0000313" key="1">
    <source>
        <dbReference type="EMBL" id="MBX6982387.1"/>
    </source>
</evidence>